<reference evidence="1 2" key="1">
    <citation type="submission" date="2019-11" db="EMBL/GenBank/DDBJ databases">
        <title>Comparative genomics of hydrocarbon-degrading Desulfosarcina strains.</title>
        <authorList>
            <person name="Watanabe M."/>
            <person name="Kojima H."/>
            <person name="Fukui M."/>
        </authorList>
    </citation>
    <scope>NUCLEOTIDE SEQUENCE [LARGE SCALE GENOMIC DNA]</scope>
    <source>
        <strain evidence="1 2">PP31</strain>
    </source>
</reference>
<keyword evidence="2" id="KW-1185">Reference proteome</keyword>
<proteinExistence type="predicted"/>
<name>A0A5K7Z8A7_9BACT</name>
<dbReference type="EMBL" id="AP021875">
    <property type="protein sequence ID" value="BBO72717.1"/>
    <property type="molecule type" value="Genomic_DNA"/>
</dbReference>
<evidence type="ECO:0000313" key="2">
    <source>
        <dbReference type="Proteomes" id="UP000427769"/>
    </source>
</evidence>
<accession>A0A5K7Z8A7</accession>
<sequence length="172" mass="20010">MVLKNRIEDFIEIIGSIDWFCRIGSNYIFDNKNLKYANSKKNAQSCWISESFEEASSVAWEAFRQVIVTEKKKLKYWEKSFNKCHEKLIKTLSTSESALKLISSLNQDVDEFASKLPFLGAVGEIIVSDLKPEYDFFTTQIPLYIEGVWVCGWEGKLNSEKFVYPKKNFIIY</sequence>
<dbReference type="KEGG" id="dwd:DSCW_01340"/>
<dbReference type="RefSeq" id="WP_155301897.1">
    <property type="nucleotide sequence ID" value="NZ_AP021875.1"/>
</dbReference>
<dbReference type="OrthoDB" id="1426432at2"/>
<gene>
    <name evidence="1" type="ORF">DSCW_01340</name>
</gene>
<protein>
    <submittedName>
        <fullName evidence="1">Uncharacterized protein</fullName>
    </submittedName>
</protein>
<dbReference type="AlphaFoldDB" id="A0A5K7Z8A7"/>
<dbReference type="Proteomes" id="UP000427769">
    <property type="component" value="Chromosome"/>
</dbReference>
<organism evidence="1 2">
    <name type="scientific">Desulfosarcina widdelii</name>
    <dbReference type="NCBI Taxonomy" id="947919"/>
    <lineage>
        <taxon>Bacteria</taxon>
        <taxon>Pseudomonadati</taxon>
        <taxon>Thermodesulfobacteriota</taxon>
        <taxon>Desulfobacteria</taxon>
        <taxon>Desulfobacterales</taxon>
        <taxon>Desulfosarcinaceae</taxon>
        <taxon>Desulfosarcina</taxon>
    </lineage>
</organism>
<evidence type="ECO:0000313" key="1">
    <source>
        <dbReference type="EMBL" id="BBO72717.1"/>
    </source>
</evidence>